<evidence type="ECO:0000259" key="1">
    <source>
        <dbReference type="Pfam" id="PF01717"/>
    </source>
</evidence>
<dbReference type="Pfam" id="PF01717">
    <property type="entry name" value="Meth_synt_2"/>
    <property type="match status" value="1"/>
</dbReference>
<dbReference type="OrthoDB" id="6430685at2"/>
<keyword evidence="2" id="KW-0808">Transferase</keyword>
<dbReference type="GO" id="GO:0032259">
    <property type="term" value="P:methylation"/>
    <property type="evidence" value="ECO:0007669"/>
    <property type="project" value="UniProtKB-KW"/>
</dbReference>
<organism evidence="2 3">
    <name type="scientific">Vagococcus fluvialis</name>
    <dbReference type="NCBI Taxonomy" id="2738"/>
    <lineage>
        <taxon>Bacteria</taxon>
        <taxon>Bacillati</taxon>
        <taxon>Bacillota</taxon>
        <taxon>Bacilli</taxon>
        <taxon>Lactobacillales</taxon>
        <taxon>Enterococcaceae</taxon>
        <taxon>Vagococcus</taxon>
    </lineage>
</organism>
<evidence type="ECO:0000313" key="2">
    <source>
        <dbReference type="EMBL" id="RSU00931.1"/>
    </source>
</evidence>
<keyword evidence="2" id="KW-0489">Methyltransferase</keyword>
<dbReference type="PANTHER" id="PTHR43844">
    <property type="entry name" value="METHIONINE SYNTHASE"/>
    <property type="match status" value="1"/>
</dbReference>
<accession>A0A369ASX0</accession>
<proteinExistence type="predicted"/>
<dbReference type="GO" id="GO:0008270">
    <property type="term" value="F:zinc ion binding"/>
    <property type="evidence" value="ECO:0007669"/>
    <property type="project" value="InterPro"/>
</dbReference>
<reference evidence="2 3" key="1">
    <citation type="submission" date="2017-05" db="EMBL/GenBank/DDBJ databases">
        <title>Vagococcus spp. assemblies.</title>
        <authorList>
            <person name="Gulvik C.A."/>
        </authorList>
    </citation>
    <scope>NUCLEOTIDE SEQUENCE [LARGE SCALE GENOMIC DNA]</scope>
    <source>
        <strain evidence="2 3">NCFB 2497</strain>
    </source>
</reference>
<dbReference type="PANTHER" id="PTHR43844:SF1">
    <property type="entry name" value="METHIONINE SYNTHASE"/>
    <property type="match status" value="1"/>
</dbReference>
<dbReference type="NCBIfam" id="NF005085">
    <property type="entry name" value="PRK06520.1"/>
    <property type="match status" value="1"/>
</dbReference>
<dbReference type="GO" id="GO:0009086">
    <property type="term" value="P:methionine biosynthetic process"/>
    <property type="evidence" value="ECO:0007669"/>
    <property type="project" value="InterPro"/>
</dbReference>
<dbReference type="GO" id="GO:0003871">
    <property type="term" value="F:5-methyltetrahydropteroyltriglutamate-homocysteine S-methyltransferase activity"/>
    <property type="evidence" value="ECO:0007669"/>
    <property type="project" value="InterPro"/>
</dbReference>
<dbReference type="AlphaFoldDB" id="A0A369ASX0"/>
<dbReference type="InterPro" id="IPR038071">
    <property type="entry name" value="UROD/MetE-like_sf"/>
</dbReference>
<dbReference type="SUPFAM" id="SSF51726">
    <property type="entry name" value="UROD/MetE-like"/>
    <property type="match status" value="1"/>
</dbReference>
<sequence length="373" mass="43293">MTRTNSKGIPFRYDQVGSLLRPETLKEVRAKYSKGEIEKSELTEIENIEITRIIEKQKEIGLKAVTDGEFRRRWWHLDFIAELNGISIFDFETTAFGIKTAAQGSFVSSKLSFNPQHSFIEHFKFTRQQAGETVAKQTIPGPNMILLDSLILSKKYHENPVYENINEFIDDLITTYKEVIRQFYEAGCRYLQLDDTSWGALFDDKFREIIRQNSFNPDELITTFGDITEAILEDKPKDLAVTFHFCKGNFQSHWLYNGSYDKIAERLFSIEAFDGFFLEFDDERSGSFEPLKFIKNQRIVLGLVTSKTPELENKDLIIKRIKEASQYVPLEQICLSPQCGFASTHEGNKLTEKDQWEKLKLVVEISKEVWPED</sequence>
<comment type="caution">
    <text evidence="2">The sequence shown here is derived from an EMBL/GenBank/DDBJ whole genome shotgun (WGS) entry which is preliminary data.</text>
</comment>
<dbReference type="InterPro" id="IPR002629">
    <property type="entry name" value="Met_Synth_C/arc"/>
</dbReference>
<dbReference type="GeneID" id="63146994"/>
<feature type="domain" description="Cobalamin-independent methionine synthase MetE C-terminal/archaeal" evidence="1">
    <location>
        <begin position="16"/>
        <end position="345"/>
    </location>
</feature>
<evidence type="ECO:0000313" key="3">
    <source>
        <dbReference type="Proteomes" id="UP000288197"/>
    </source>
</evidence>
<dbReference type="Gene3D" id="3.20.20.210">
    <property type="match status" value="1"/>
</dbReference>
<dbReference type="RefSeq" id="WP_114290103.1">
    <property type="nucleotide sequence ID" value="NZ_CP122523.1"/>
</dbReference>
<name>A0A369ASX0_9ENTE</name>
<protein>
    <submittedName>
        <fullName evidence="2">5-methyltetrahydropteroyltriglutamate--homocysteine methyltransferase</fullName>
    </submittedName>
</protein>
<keyword evidence="3" id="KW-1185">Reference proteome</keyword>
<dbReference type="Proteomes" id="UP000288197">
    <property type="component" value="Unassembled WGS sequence"/>
</dbReference>
<gene>
    <name evidence="2" type="ORF">CBF32_10000</name>
</gene>
<dbReference type="EMBL" id="NGJX01000010">
    <property type="protein sequence ID" value="RSU00931.1"/>
    <property type="molecule type" value="Genomic_DNA"/>
</dbReference>
<dbReference type="CDD" id="cd03311">
    <property type="entry name" value="CIMS_C_terminal_like"/>
    <property type="match status" value="1"/>
</dbReference>